<protein>
    <submittedName>
        <fullName evidence="1">Uncharacterized protein</fullName>
    </submittedName>
</protein>
<reference evidence="1 2" key="1">
    <citation type="submission" date="2019-09" db="EMBL/GenBank/DDBJ databases">
        <title>Draft genome of the ectomycorrhizal ascomycete Sphaerosporella brunnea.</title>
        <authorList>
            <consortium name="DOE Joint Genome Institute"/>
            <person name="Benucci G.M."/>
            <person name="Marozzi G."/>
            <person name="Antonielli L."/>
            <person name="Sanchez S."/>
            <person name="Marco P."/>
            <person name="Wang X."/>
            <person name="Falini L.B."/>
            <person name="Barry K."/>
            <person name="Haridas S."/>
            <person name="Lipzen A."/>
            <person name="Labutti K."/>
            <person name="Grigoriev I.V."/>
            <person name="Murat C."/>
            <person name="Martin F."/>
            <person name="Albertini E."/>
            <person name="Donnini D."/>
            <person name="Bonito G."/>
        </authorList>
    </citation>
    <scope>NUCLEOTIDE SEQUENCE [LARGE SCALE GENOMIC DNA]</scope>
    <source>
        <strain evidence="1 2">Sb_GMNB300</strain>
    </source>
</reference>
<accession>A0A5J5F6J4</accession>
<dbReference type="AlphaFoldDB" id="A0A5J5F6J4"/>
<comment type="caution">
    <text evidence="1">The sequence shown here is derived from an EMBL/GenBank/DDBJ whole genome shotgun (WGS) entry which is preliminary data.</text>
</comment>
<sequence>MVTETLKACVAASLCWAHDNAVAFDVEKTEALLLTRKRKQPVMTLTMADSATPGYKELQGNKQADRFAKGAACHQFRSKASEVLAITLLAYIARAGTSAKRQDRNRCLAEHLRPKRSYRRPKGNKAACKTKKAVAACFFQLRLQKAPTDPYALRTGRRADDKCWFCPQKPLQAQNHLFKTCRRWRNEQMTQWKAVAEATHDGGKRRRKTNTPIRDLLGDERCIDAVMAFLSTTSVRM</sequence>
<evidence type="ECO:0000313" key="1">
    <source>
        <dbReference type="EMBL" id="KAA8912576.1"/>
    </source>
</evidence>
<dbReference type="InParanoid" id="A0A5J5F6J4"/>
<dbReference type="Proteomes" id="UP000326924">
    <property type="component" value="Unassembled WGS sequence"/>
</dbReference>
<dbReference type="EMBL" id="VXIS01000022">
    <property type="protein sequence ID" value="KAA8912576.1"/>
    <property type="molecule type" value="Genomic_DNA"/>
</dbReference>
<gene>
    <name evidence="1" type="ORF">FN846DRAFT_994086</name>
</gene>
<keyword evidence="2" id="KW-1185">Reference proteome</keyword>
<proteinExistence type="predicted"/>
<name>A0A5J5F6J4_9PEZI</name>
<evidence type="ECO:0000313" key="2">
    <source>
        <dbReference type="Proteomes" id="UP000326924"/>
    </source>
</evidence>
<organism evidence="1 2">
    <name type="scientific">Sphaerosporella brunnea</name>
    <dbReference type="NCBI Taxonomy" id="1250544"/>
    <lineage>
        <taxon>Eukaryota</taxon>
        <taxon>Fungi</taxon>
        <taxon>Dikarya</taxon>
        <taxon>Ascomycota</taxon>
        <taxon>Pezizomycotina</taxon>
        <taxon>Pezizomycetes</taxon>
        <taxon>Pezizales</taxon>
        <taxon>Pyronemataceae</taxon>
        <taxon>Sphaerosporella</taxon>
    </lineage>
</organism>